<feature type="transmembrane region" description="Helical" evidence="6">
    <location>
        <begin position="370"/>
        <end position="391"/>
    </location>
</feature>
<comment type="subcellular location">
    <subcellularLocation>
        <location evidence="1">Membrane</location>
        <topology evidence="1">Multi-pass membrane protein</topology>
    </subcellularLocation>
</comment>
<evidence type="ECO:0000256" key="1">
    <source>
        <dbReference type="ARBA" id="ARBA00004141"/>
    </source>
</evidence>
<feature type="transmembrane region" description="Helical" evidence="6">
    <location>
        <begin position="58"/>
        <end position="77"/>
    </location>
</feature>
<dbReference type="PANTHER" id="PTHR43791:SF36">
    <property type="entry name" value="TRANSPORTER, PUTATIVE (AFU_ORTHOLOGUE AFUA_6G08340)-RELATED"/>
    <property type="match status" value="1"/>
</dbReference>
<feature type="transmembrane region" description="Helical" evidence="6">
    <location>
        <begin position="248"/>
        <end position="269"/>
    </location>
</feature>
<dbReference type="AlphaFoldDB" id="A0A158BG87"/>
<dbReference type="InterPro" id="IPR011701">
    <property type="entry name" value="MFS"/>
</dbReference>
<comment type="caution">
    <text evidence="8">The sequence shown here is derived from an EMBL/GenBank/DDBJ whole genome shotgun (WGS) entry which is preliminary data.</text>
</comment>
<accession>A0A158BG87</accession>
<feature type="transmembrane region" description="Helical" evidence="6">
    <location>
        <begin position="403"/>
        <end position="422"/>
    </location>
</feature>
<feature type="transmembrane region" description="Helical" evidence="6">
    <location>
        <begin position="113"/>
        <end position="135"/>
    </location>
</feature>
<protein>
    <submittedName>
        <fullName evidence="8">Membrane protein</fullName>
    </submittedName>
</protein>
<name>A0A158BG87_9BURK</name>
<feature type="transmembrane region" description="Helical" evidence="6">
    <location>
        <begin position="323"/>
        <end position="350"/>
    </location>
</feature>
<sequence length="442" mass="48422">MMQRARAYEGENAVTLRKVTWRLVPFLMLCYFISYLDRINIGFAALEMRGELHLSQTAYGLGGSLFLVSYCLFSVPSNLGQKRFGTRRWIGFLMILWGALSMAMASVKGPALFYLLRFLVGAAEAGFFPGVVFYITRWFPTSYRARIASIFLLAVPLSSFVGSAISGSLMELHGYGLSGWQWMFLLEGAPSILLGLCFLWLMADGPKEVNWLSYDEKQALSEALRTEEEAKPPSAQRSILRLIIDRQVLALSLTYSGVLSVGVCLSLWQPQLIKSFGLTNFQTGLLSSVPFGVATVVMVLWGRSSDRSNERVWHTVFALTLSAMAMLATFIVHSLAATIVLLSLMLIGSYSSKGPFWALVTQRLSARDVSAGLSIVSGVGSMATALTTWLFGVVREQTGSFELALLPLTVLAACGSVALFFAKPRADDVTPVQMARVGGTEQ</sequence>
<keyword evidence="3 6" id="KW-0812">Transmembrane</keyword>
<dbReference type="SUPFAM" id="SSF103473">
    <property type="entry name" value="MFS general substrate transporter"/>
    <property type="match status" value="1"/>
</dbReference>
<gene>
    <name evidence="8" type="ORF">AWB83_03218</name>
</gene>
<evidence type="ECO:0000256" key="3">
    <source>
        <dbReference type="ARBA" id="ARBA00022692"/>
    </source>
</evidence>
<dbReference type="Gene3D" id="1.20.1250.20">
    <property type="entry name" value="MFS general substrate transporter like domains"/>
    <property type="match status" value="2"/>
</dbReference>
<dbReference type="GO" id="GO:0016020">
    <property type="term" value="C:membrane"/>
    <property type="evidence" value="ECO:0007669"/>
    <property type="project" value="UniProtKB-SubCell"/>
</dbReference>
<keyword evidence="5 6" id="KW-0472">Membrane</keyword>
<feature type="transmembrane region" description="Helical" evidence="6">
    <location>
        <begin position="89"/>
        <end position="107"/>
    </location>
</feature>
<feature type="transmembrane region" description="Helical" evidence="6">
    <location>
        <begin position="182"/>
        <end position="203"/>
    </location>
</feature>
<reference evidence="8" key="1">
    <citation type="submission" date="2016-01" db="EMBL/GenBank/DDBJ databases">
        <authorList>
            <person name="Peeters C."/>
        </authorList>
    </citation>
    <scope>NUCLEOTIDE SEQUENCE [LARGE SCALE GENOMIC DNA]</scope>
    <source>
        <strain evidence="8">LMG 29326</strain>
    </source>
</reference>
<dbReference type="FunFam" id="1.20.1250.20:FF:000018">
    <property type="entry name" value="MFS transporter permease"/>
    <property type="match status" value="1"/>
</dbReference>
<evidence type="ECO:0000256" key="6">
    <source>
        <dbReference type="SAM" id="Phobius"/>
    </source>
</evidence>
<dbReference type="CDD" id="cd17319">
    <property type="entry name" value="MFS_ExuT_GudP_like"/>
    <property type="match status" value="1"/>
</dbReference>
<keyword evidence="4 6" id="KW-1133">Transmembrane helix</keyword>
<evidence type="ECO:0000256" key="5">
    <source>
        <dbReference type="ARBA" id="ARBA00023136"/>
    </source>
</evidence>
<dbReference type="PANTHER" id="PTHR43791">
    <property type="entry name" value="PERMEASE-RELATED"/>
    <property type="match status" value="1"/>
</dbReference>
<evidence type="ECO:0000313" key="9">
    <source>
        <dbReference type="Proteomes" id="UP000054978"/>
    </source>
</evidence>
<evidence type="ECO:0000256" key="2">
    <source>
        <dbReference type="ARBA" id="ARBA00022448"/>
    </source>
</evidence>
<feature type="transmembrane region" description="Helical" evidence="6">
    <location>
        <begin position="21"/>
        <end position="46"/>
    </location>
</feature>
<feature type="domain" description="Major facilitator superfamily (MFS) profile" evidence="7">
    <location>
        <begin position="23"/>
        <end position="427"/>
    </location>
</feature>
<evidence type="ECO:0000256" key="4">
    <source>
        <dbReference type="ARBA" id="ARBA00022989"/>
    </source>
</evidence>
<keyword evidence="2" id="KW-0813">Transport</keyword>
<keyword evidence="9" id="KW-1185">Reference proteome</keyword>
<dbReference type="InterPro" id="IPR036259">
    <property type="entry name" value="MFS_trans_sf"/>
</dbReference>
<dbReference type="RefSeq" id="WP_087046587.1">
    <property type="nucleotide sequence ID" value="NZ_FCOB02000014.1"/>
</dbReference>
<evidence type="ECO:0000259" key="7">
    <source>
        <dbReference type="PROSITE" id="PS50850"/>
    </source>
</evidence>
<evidence type="ECO:0000313" key="8">
    <source>
        <dbReference type="EMBL" id="SAK69098.1"/>
    </source>
</evidence>
<dbReference type="PROSITE" id="PS50850">
    <property type="entry name" value="MFS"/>
    <property type="match status" value="1"/>
</dbReference>
<dbReference type="EMBL" id="FCOB02000014">
    <property type="protein sequence ID" value="SAK69098.1"/>
    <property type="molecule type" value="Genomic_DNA"/>
</dbReference>
<proteinExistence type="predicted"/>
<feature type="transmembrane region" description="Helical" evidence="6">
    <location>
        <begin position="281"/>
        <end position="302"/>
    </location>
</feature>
<organism evidence="8 9">
    <name type="scientific">Caballeronia ptereochthonis</name>
    <dbReference type="NCBI Taxonomy" id="1777144"/>
    <lineage>
        <taxon>Bacteria</taxon>
        <taxon>Pseudomonadati</taxon>
        <taxon>Pseudomonadota</taxon>
        <taxon>Betaproteobacteria</taxon>
        <taxon>Burkholderiales</taxon>
        <taxon>Burkholderiaceae</taxon>
        <taxon>Caballeronia</taxon>
    </lineage>
</organism>
<dbReference type="GO" id="GO:0022857">
    <property type="term" value="F:transmembrane transporter activity"/>
    <property type="evidence" value="ECO:0007669"/>
    <property type="project" value="InterPro"/>
</dbReference>
<dbReference type="OrthoDB" id="5441967at2"/>
<dbReference type="STRING" id="1777144.AWB83_03218"/>
<dbReference type="Pfam" id="PF07690">
    <property type="entry name" value="MFS_1"/>
    <property type="match status" value="1"/>
</dbReference>
<feature type="transmembrane region" description="Helical" evidence="6">
    <location>
        <begin position="147"/>
        <end position="170"/>
    </location>
</feature>
<dbReference type="InterPro" id="IPR020846">
    <property type="entry name" value="MFS_dom"/>
</dbReference>
<dbReference type="Proteomes" id="UP000054978">
    <property type="component" value="Unassembled WGS sequence"/>
</dbReference>